<keyword evidence="2" id="KW-1185">Reference proteome</keyword>
<dbReference type="AlphaFoldDB" id="A0A8S9ZX64"/>
<accession>A0A8S9ZX64</accession>
<evidence type="ECO:0000313" key="1">
    <source>
        <dbReference type="EMBL" id="KAF7637829.1"/>
    </source>
</evidence>
<proteinExistence type="predicted"/>
<organism evidence="1 2">
    <name type="scientific">Meloidogyne graminicola</name>
    <dbReference type="NCBI Taxonomy" id="189291"/>
    <lineage>
        <taxon>Eukaryota</taxon>
        <taxon>Metazoa</taxon>
        <taxon>Ecdysozoa</taxon>
        <taxon>Nematoda</taxon>
        <taxon>Chromadorea</taxon>
        <taxon>Rhabditida</taxon>
        <taxon>Tylenchina</taxon>
        <taxon>Tylenchomorpha</taxon>
        <taxon>Tylenchoidea</taxon>
        <taxon>Meloidogynidae</taxon>
        <taxon>Meloidogyninae</taxon>
        <taxon>Meloidogyne</taxon>
    </lineage>
</organism>
<protein>
    <submittedName>
        <fullName evidence="1">Uncharacterized protein</fullName>
    </submittedName>
</protein>
<comment type="caution">
    <text evidence="1">The sequence shown here is derived from an EMBL/GenBank/DDBJ whole genome shotgun (WGS) entry which is preliminary data.</text>
</comment>
<evidence type="ECO:0000313" key="2">
    <source>
        <dbReference type="Proteomes" id="UP000605970"/>
    </source>
</evidence>
<gene>
    <name evidence="1" type="ORF">Mgra_00002803</name>
</gene>
<dbReference type="Proteomes" id="UP000605970">
    <property type="component" value="Unassembled WGS sequence"/>
</dbReference>
<name>A0A8S9ZX64_9BILA</name>
<sequence>MSRKAMTKGETIPSKLQLSNLRGERRTLSARPLSSRRAILCRIQSTNSSVLNSVIVKNR</sequence>
<reference evidence="1" key="1">
    <citation type="journal article" date="2020" name="Ecol. Evol.">
        <title>Genome structure and content of the rice root-knot nematode (Meloidogyne graminicola).</title>
        <authorList>
            <person name="Phan N.T."/>
            <person name="Danchin E.G.J."/>
            <person name="Klopp C."/>
            <person name="Perfus-Barbeoch L."/>
            <person name="Kozlowski D.K."/>
            <person name="Koutsovoulos G.D."/>
            <person name="Lopez-Roques C."/>
            <person name="Bouchez O."/>
            <person name="Zahm M."/>
            <person name="Besnard G."/>
            <person name="Bellafiore S."/>
        </authorList>
    </citation>
    <scope>NUCLEOTIDE SEQUENCE</scope>
    <source>
        <strain evidence="1">VN-18</strain>
    </source>
</reference>
<dbReference type="EMBL" id="JABEBT010000017">
    <property type="protein sequence ID" value="KAF7637829.1"/>
    <property type="molecule type" value="Genomic_DNA"/>
</dbReference>